<organism evidence="2 3">
    <name type="scientific">Gymnopilus dilepis</name>
    <dbReference type="NCBI Taxonomy" id="231916"/>
    <lineage>
        <taxon>Eukaryota</taxon>
        <taxon>Fungi</taxon>
        <taxon>Dikarya</taxon>
        <taxon>Basidiomycota</taxon>
        <taxon>Agaricomycotina</taxon>
        <taxon>Agaricomycetes</taxon>
        <taxon>Agaricomycetidae</taxon>
        <taxon>Agaricales</taxon>
        <taxon>Agaricineae</taxon>
        <taxon>Hymenogastraceae</taxon>
        <taxon>Gymnopilus</taxon>
    </lineage>
</organism>
<dbReference type="EMBL" id="NHYE01001086">
    <property type="protein sequence ID" value="PPQ98983.1"/>
    <property type="molecule type" value="Genomic_DNA"/>
</dbReference>
<keyword evidence="1" id="KW-0472">Membrane</keyword>
<feature type="transmembrane region" description="Helical" evidence="1">
    <location>
        <begin position="103"/>
        <end position="125"/>
    </location>
</feature>
<protein>
    <submittedName>
        <fullName evidence="2">Uncharacterized protein</fullName>
    </submittedName>
</protein>
<reference evidence="2 3" key="1">
    <citation type="journal article" date="2018" name="Evol. Lett.">
        <title>Horizontal gene cluster transfer increased hallucinogenic mushroom diversity.</title>
        <authorList>
            <person name="Reynolds H.T."/>
            <person name="Vijayakumar V."/>
            <person name="Gluck-Thaler E."/>
            <person name="Korotkin H.B."/>
            <person name="Matheny P.B."/>
            <person name="Slot J.C."/>
        </authorList>
    </citation>
    <scope>NUCLEOTIDE SEQUENCE [LARGE SCALE GENOMIC DNA]</scope>
    <source>
        <strain evidence="2 3">SRW20</strain>
    </source>
</reference>
<dbReference type="InParanoid" id="A0A409Y7V0"/>
<proteinExistence type="predicted"/>
<keyword evidence="1" id="KW-1133">Transmembrane helix</keyword>
<evidence type="ECO:0000313" key="2">
    <source>
        <dbReference type="EMBL" id="PPQ98983.1"/>
    </source>
</evidence>
<accession>A0A409Y7V0</accession>
<gene>
    <name evidence="2" type="ORF">CVT26_014410</name>
</gene>
<keyword evidence="1" id="KW-0812">Transmembrane</keyword>
<sequence length="232" mass="25262">MPSTLFIDDYFRTNMHNKVCEEEERKRQCLWLAGPDPPQRSHNQDSTLMKLRRTSGYDTAHNGHNEVLAVLVLPLYHSALRQVLSTSPSPSKISDYIMYFRKLFFCAAAFVAASSPVVFAAPILAHEMNGMSLDMENMPGASMAFTRDEASAALDAMMADPDFNPFSALSSLVSKAKNVISTVAPKIAQVASVLKPVVDTVAKVASVTPLAPVTNAVDEAVDVASQVREDLD</sequence>
<dbReference type="Proteomes" id="UP000284706">
    <property type="component" value="Unassembled WGS sequence"/>
</dbReference>
<name>A0A409Y7V0_9AGAR</name>
<dbReference type="AlphaFoldDB" id="A0A409Y7V0"/>
<evidence type="ECO:0000313" key="3">
    <source>
        <dbReference type="Proteomes" id="UP000284706"/>
    </source>
</evidence>
<keyword evidence="3" id="KW-1185">Reference proteome</keyword>
<dbReference type="OrthoDB" id="10589738at2759"/>
<comment type="caution">
    <text evidence="2">The sequence shown here is derived from an EMBL/GenBank/DDBJ whole genome shotgun (WGS) entry which is preliminary data.</text>
</comment>
<evidence type="ECO:0000256" key="1">
    <source>
        <dbReference type="SAM" id="Phobius"/>
    </source>
</evidence>